<evidence type="ECO:0000256" key="3">
    <source>
        <dbReference type="ARBA" id="ARBA00022898"/>
    </source>
</evidence>
<name>A0A1I1WFU4_9BACI</name>
<dbReference type="InterPro" id="IPR051798">
    <property type="entry name" value="Class-II_PLP-Dep_Aminotrans"/>
</dbReference>
<dbReference type="InterPro" id="IPR004839">
    <property type="entry name" value="Aminotransferase_I/II_large"/>
</dbReference>
<evidence type="ECO:0000256" key="1">
    <source>
        <dbReference type="ARBA" id="ARBA00001933"/>
    </source>
</evidence>
<dbReference type="NCBIfam" id="TIGR04350">
    <property type="entry name" value="C_S_lyase_PatB"/>
    <property type="match status" value="1"/>
</dbReference>
<dbReference type="AlphaFoldDB" id="A0A1I1WFU4"/>
<evidence type="ECO:0000313" key="8">
    <source>
        <dbReference type="Proteomes" id="UP000199474"/>
    </source>
</evidence>
<dbReference type="InterPro" id="IPR027619">
    <property type="entry name" value="C-S_lyase_PatB-like"/>
</dbReference>
<protein>
    <recommendedName>
        <fullName evidence="2">cysteine-S-conjugate beta-lyase</fullName>
        <ecNumber evidence="2">4.4.1.13</ecNumber>
    </recommendedName>
</protein>
<dbReference type="InterPro" id="IPR015421">
    <property type="entry name" value="PyrdxlP-dep_Trfase_major"/>
</dbReference>
<sequence>MENFKKVHNRENTRSVKWDMRHVVFQSDDVLPMWVADMDFQAPKAVNDALIERAKHGIYGYTMIDDNIKNPIINWISKRHNWEINKEWLSFSPGVVASLHMAVQAFTKPGDNILVQTPVYTPFYSVIEAHERNVVKNPLIQKDYYYHIDFEDFEEKLKQGVSAFILCSPHNPVGRVWKKEELEEMARLCVKYDVLILSDEIHADLIYPGEKHIPLASLSDEVANKTITFMSPSKTFNLAGLHASYVITPDEEAKKQLDNHLVKQGHNHLNTMGITAIEAAYQHGEQWLDDLCTVLDEHKKYVTAVLEEKTDVLTVIRSEGTYLLWIDCSKLQMNSKELKAFMNESAKVGLNAGIDYGDEGEMFMRMNIACPREILEEGVNRLITAVNNR</sequence>
<dbReference type="STRING" id="640948.SAMN05216238_10638"/>
<proteinExistence type="inferred from homology"/>
<dbReference type="PANTHER" id="PTHR43525:SF1">
    <property type="entry name" value="PROTEIN MALY"/>
    <property type="match status" value="1"/>
</dbReference>
<evidence type="ECO:0000313" key="7">
    <source>
        <dbReference type="EMBL" id="SFD93942.1"/>
    </source>
</evidence>
<dbReference type="EC" id="4.4.1.13" evidence="2"/>
<evidence type="ECO:0000259" key="6">
    <source>
        <dbReference type="Pfam" id="PF00155"/>
    </source>
</evidence>
<dbReference type="EMBL" id="FOMR01000006">
    <property type="protein sequence ID" value="SFD93942.1"/>
    <property type="molecule type" value="Genomic_DNA"/>
</dbReference>
<dbReference type="InterPro" id="IPR015422">
    <property type="entry name" value="PyrdxlP-dep_Trfase_small"/>
</dbReference>
<reference evidence="8" key="1">
    <citation type="submission" date="2016-10" db="EMBL/GenBank/DDBJ databases">
        <authorList>
            <person name="Varghese N."/>
            <person name="Submissions S."/>
        </authorList>
    </citation>
    <scope>NUCLEOTIDE SEQUENCE [LARGE SCALE GENOMIC DNA]</scope>
    <source>
        <strain evidence="8">DSM 22530</strain>
    </source>
</reference>
<dbReference type="Gene3D" id="3.40.640.10">
    <property type="entry name" value="Type I PLP-dependent aspartate aminotransferase-like (Major domain)"/>
    <property type="match status" value="1"/>
</dbReference>
<evidence type="ECO:0000256" key="2">
    <source>
        <dbReference type="ARBA" id="ARBA00012224"/>
    </source>
</evidence>
<dbReference type="GO" id="GO:0030170">
    <property type="term" value="F:pyridoxal phosphate binding"/>
    <property type="evidence" value="ECO:0007669"/>
    <property type="project" value="InterPro"/>
</dbReference>
<feature type="domain" description="Aminotransferase class I/classII large" evidence="6">
    <location>
        <begin position="37"/>
        <end position="382"/>
    </location>
</feature>
<keyword evidence="4 7" id="KW-0456">Lyase</keyword>
<dbReference type="Proteomes" id="UP000199474">
    <property type="component" value="Unassembled WGS sequence"/>
</dbReference>
<dbReference type="GO" id="GO:0047804">
    <property type="term" value="F:cysteine-S-conjugate beta-lyase activity"/>
    <property type="evidence" value="ECO:0007669"/>
    <property type="project" value="UniProtKB-EC"/>
</dbReference>
<dbReference type="CDD" id="cd00609">
    <property type="entry name" value="AAT_like"/>
    <property type="match status" value="1"/>
</dbReference>
<dbReference type="Gene3D" id="3.90.1150.10">
    <property type="entry name" value="Aspartate Aminotransferase, domain 1"/>
    <property type="match status" value="1"/>
</dbReference>
<comment type="similarity">
    <text evidence="5">Belongs to the class-II pyridoxal-phosphate-dependent aminotransferase family. MalY/PatB cystathionine beta-lyase subfamily.</text>
</comment>
<evidence type="ECO:0000256" key="5">
    <source>
        <dbReference type="ARBA" id="ARBA00037974"/>
    </source>
</evidence>
<evidence type="ECO:0000256" key="4">
    <source>
        <dbReference type="ARBA" id="ARBA00023239"/>
    </source>
</evidence>
<accession>A0A1I1WFU4</accession>
<comment type="cofactor">
    <cofactor evidence="1">
        <name>pyridoxal 5'-phosphate</name>
        <dbReference type="ChEBI" id="CHEBI:597326"/>
    </cofactor>
</comment>
<keyword evidence="8" id="KW-1185">Reference proteome</keyword>
<dbReference type="OrthoDB" id="9802872at2"/>
<organism evidence="7 8">
    <name type="scientific">Lentibacillus persicus</name>
    <dbReference type="NCBI Taxonomy" id="640948"/>
    <lineage>
        <taxon>Bacteria</taxon>
        <taxon>Bacillati</taxon>
        <taxon>Bacillota</taxon>
        <taxon>Bacilli</taxon>
        <taxon>Bacillales</taxon>
        <taxon>Bacillaceae</taxon>
        <taxon>Lentibacillus</taxon>
    </lineage>
</organism>
<dbReference type="PANTHER" id="PTHR43525">
    <property type="entry name" value="PROTEIN MALY"/>
    <property type="match status" value="1"/>
</dbReference>
<gene>
    <name evidence="7" type="ORF">SAMN05216238_10638</name>
</gene>
<dbReference type="Pfam" id="PF00155">
    <property type="entry name" value="Aminotran_1_2"/>
    <property type="match status" value="1"/>
</dbReference>
<dbReference type="SUPFAM" id="SSF53383">
    <property type="entry name" value="PLP-dependent transferases"/>
    <property type="match status" value="1"/>
</dbReference>
<keyword evidence="3" id="KW-0663">Pyridoxal phosphate</keyword>
<dbReference type="InterPro" id="IPR015424">
    <property type="entry name" value="PyrdxlP-dep_Trfase"/>
</dbReference>
<dbReference type="RefSeq" id="WP_090084664.1">
    <property type="nucleotide sequence ID" value="NZ_FOMR01000006.1"/>
</dbReference>